<dbReference type="AlphaFoldDB" id="A0A399RH25"/>
<evidence type="ECO:0000313" key="2">
    <source>
        <dbReference type="EMBL" id="RIJ29297.1"/>
    </source>
</evidence>
<dbReference type="InterPro" id="IPR029127">
    <property type="entry name" value="MvaI_BcnI"/>
</dbReference>
<dbReference type="Gene3D" id="3.40.210.20">
    <property type="entry name" value="MvaI/BcnI restriction endonuclease, catalytic domain"/>
    <property type="match status" value="1"/>
</dbReference>
<evidence type="ECO:0000259" key="1">
    <source>
        <dbReference type="Pfam" id="PF15515"/>
    </source>
</evidence>
<feature type="domain" description="MvaI/BcnI restriction endonuclease" evidence="1">
    <location>
        <begin position="178"/>
        <end position="431"/>
    </location>
</feature>
<reference evidence="2 3" key="1">
    <citation type="submission" date="2018-08" db="EMBL/GenBank/DDBJ databases">
        <title>Henriciella mobilis sp. nov., isolated from seawater.</title>
        <authorList>
            <person name="Cheng H."/>
            <person name="Wu Y.-H."/>
            <person name="Xu X.-W."/>
            <person name="Guo L.-L."/>
        </authorList>
    </citation>
    <scope>NUCLEOTIDE SEQUENCE [LARGE SCALE GENOMIC DNA]</scope>
    <source>
        <strain evidence="2 3">JN25</strain>
    </source>
</reference>
<sequence>MNSLAALIGFFRSKGATRFFAKKLAPNDNSKNQIYLGGDFSALGLIPHDEVLIDETGIAGSVRDRAKAKVRFHWYAGGQFAAAPNAQLILYPKYPEVRLSGLLQGCRNAPNDVIAVRDEGRVLLFAVHPDGTIFGFACLADHPVAREIESLTDPEMLGVFVMLTGYGTARNDTRGALIEKLREIHLEGWILSQKLGASGTPEPYAARNGGGYTLEARLGISANGLAEPDYLGWEIKQFGVNDLGKPVAKSQITLMTPEPVRGVYRSEGPEAFVRRFGYADKSGKPDRWNFGGIYKVGKTVHADTGLILKLTGFDLASGKIDDMAGAICLVTPQGEEAAAWPYTALIDHWNRKHARAAYVPSVFQGPPPQYSYGSLVSLYENTDFLKFLAAIAAGHIVYDPALKLEDASSARPKLKRRSQFRISQPSLSVLYDDGGHVDVMSAA</sequence>
<dbReference type="OrthoDB" id="9204522at2"/>
<dbReference type="Pfam" id="PF15515">
    <property type="entry name" value="MvaI_BcnI"/>
    <property type="match status" value="1"/>
</dbReference>
<gene>
    <name evidence="2" type="ORF">D1223_10145</name>
</gene>
<dbReference type="InterPro" id="IPR043004">
    <property type="entry name" value="MvaI_BcnI_cat"/>
</dbReference>
<dbReference type="EMBL" id="QWFX01000012">
    <property type="protein sequence ID" value="RIJ29297.1"/>
    <property type="molecule type" value="Genomic_DNA"/>
</dbReference>
<name>A0A399RH25_9PROT</name>
<dbReference type="Proteomes" id="UP000266385">
    <property type="component" value="Unassembled WGS sequence"/>
</dbReference>
<dbReference type="RefSeq" id="WP_119376323.1">
    <property type="nucleotide sequence ID" value="NZ_QWFX01000012.1"/>
</dbReference>
<keyword evidence="3" id="KW-1185">Reference proteome</keyword>
<evidence type="ECO:0000313" key="3">
    <source>
        <dbReference type="Proteomes" id="UP000266385"/>
    </source>
</evidence>
<proteinExistence type="predicted"/>
<comment type="caution">
    <text evidence="2">The sequence shown here is derived from an EMBL/GenBank/DDBJ whole genome shotgun (WGS) entry which is preliminary data.</text>
</comment>
<organism evidence="2 3">
    <name type="scientific">Henriciella mobilis</name>
    <dbReference type="NCBI Taxonomy" id="2305467"/>
    <lineage>
        <taxon>Bacteria</taxon>
        <taxon>Pseudomonadati</taxon>
        <taxon>Pseudomonadota</taxon>
        <taxon>Alphaproteobacteria</taxon>
        <taxon>Hyphomonadales</taxon>
        <taxon>Hyphomonadaceae</taxon>
        <taxon>Henriciella</taxon>
    </lineage>
</organism>
<protein>
    <recommendedName>
        <fullName evidence="1">MvaI/BcnI restriction endonuclease domain-containing protein</fullName>
    </recommendedName>
</protein>
<accession>A0A399RH25</accession>